<evidence type="ECO:0000256" key="4">
    <source>
        <dbReference type="SAM" id="MobiDB-lite"/>
    </source>
</evidence>
<gene>
    <name evidence="7" type="ORF">GSMUA_87130.1</name>
</gene>
<organism evidence="8 9">
    <name type="scientific">Musa acuminata subsp. malaccensis</name>
    <name type="common">Wild banana</name>
    <name type="synonym">Musa malaccensis</name>
    <dbReference type="NCBI Taxonomy" id="214687"/>
    <lineage>
        <taxon>Eukaryota</taxon>
        <taxon>Viridiplantae</taxon>
        <taxon>Streptophyta</taxon>
        <taxon>Embryophyta</taxon>
        <taxon>Tracheophyta</taxon>
        <taxon>Spermatophyta</taxon>
        <taxon>Magnoliopsida</taxon>
        <taxon>Liliopsida</taxon>
        <taxon>Zingiberales</taxon>
        <taxon>Musaceae</taxon>
        <taxon>Musa</taxon>
    </lineage>
</organism>
<feature type="compositionally biased region" description="Basic and acidic residues" evidence="4">
    <location>
        <begin position="463"/>
        <end position="493"/>
    </location>
</feature>
<dbReference type="OMA" id="PIPWLDQ"/>
<dbReference type="EnsemblPlants" id="Ma08_t26310.2">
    <property type="protein sequence ID" value="Ma08_p26310.2"/>
    <property type="gene ID" value="Ma08_g26310"/>
</dbReference>
<evidence type="ECO:0000259" key="6">
    <source>
        <dbReference type="PROSITE" id="PS51294"/>
    </source>
</evidence>
<evidence type="ECO:0000313" key="9">
    <source>
        <dbReference type="Proteomes" id="UP000012960"/>
    </source>
</evidence>
<protein>
    <submittedName>
        <fullName evidence="7">(wild Malaysian banana) hypothetical protein</fullName>
    </submittedName>
</protein>
<dbReference type="AlphaFoldDB" id="A0A804KAY6"/>
<feature type="compositionally biased region" description="Low complexity" evidence="4">
    <location>
        <begin position="200"/>
        <end position="210"/>
    </location>
</feature>
<dbReference type="Gramene" id="Ma08_t26310.2">
    <property type="protein sequence ID" value="Ma08_p26310.2"/>
    <property type="gene ID" value="Ma08_g26310"/>
</dbReference>
<sequence length="679" mass="71886">MARSSDLEEREIWGTWEELLLACAVNRHGTRRWDSVAIEIQSRTPASHLITPHGCRQRYRDLQRRFSAGAVNGSGDDDGGEDDPHPPADVPWLEELRRLRVAELRREVQRYDLSIGSLQLKVKRLQDERERSARDAESGDGKPVVDAKKGGGAPGSTPESLSGNRISSGGDSGPSCEQSNSTDPKQKAGEDCREPEEEGAFAGAGSDAAEPSTGGDEKAAEGSYDSSTGSPAARTQAMGESIAESKEVEEGEKESSDVQSSVSLSRRRGTAIIGGGGVEEPEAEEASIMSGVVAAASQPLVSLLEIIRSHKYGSVFERRLESQESVRYRSIVRQHVDLEMVRAKLDAVEPGRSYATSEFFRDLLLLCGNTTVFYPKDSPEFAAAVHLRRLVTKEMATTVLTPTEPTPQPPPPPPPPEPKPTASKSETEPDLSSGLVDKPNSSPLLIACRKRSSTSNKPAVAAVEKEEKSDPARIESDNEEKSLPKKTTKERSVRSGRTRGWRTSKVRGGNGEGSPAAKRSNVAPSPCLKSKPVENVAAVGEAAKPDKNTGGGAATCAASTAKKQGSTGFLKRMKRNPKGAIEEMPKRSSGGVSGGGGGGSGRGTEQKKEAKGGARKEQGSRQGSTGGGGSGGSGKKVAETSGGSAKRGVGRPPKRAREEAEIAAPSKAPASASRKRRRM</sequence>
<dbReference type="InterPro" id="IPR036427">
    <property type="entry name" value="Bromodomain-like_sf"/>
</dbReference>
<proteinExistence type="predicted"/>
<dbReference type="Gene3D" id="1.20.920.10">
    <property type="entry name" value="Bromodomain-like"/>
    <property type="match status" value="1"/>
</dbReference>
<feature type="region of interest" description="Disordered" evidence="4">
    <location>
        <begin position="68"/>
        <end position="91"/>
    </location>
</feature>
<dbReference type="Gene3D" id="1.10.10.60">
    <property type="entry name" value="Homeodomain-like"/>
    <property type="match status" value="1"/>
</dbReference>
<dbReference type="InterPro" id="IPR001487">
    <property type="entry name" value="Bromodomain"/>
</dbReference>
<dbReference type="InParanoid" id="A0A804KAY6"/>
<dbReference type="Pfam" id="PF00249">
    <property type="entry name" value="Myb_DNA-binding"/>
    <property type="match status" value="1"/>
</dbReference>
<reference evidence="8" key="2">
    <citation type="submission" date="2021-05" db="UniProtKB">
        <authorList>
            <consortium name="EnsemblPlants"/>
        </authorList>
    </citation>
    <scope>IDENTIFICATION</scope>
    <source>
        <strain evidence="8">subsp. malaccensis</strain>
    </source>
</reference>
<evidence type="ECO:0000313" key="8">
    <source>
        <dbReference type="EnsemblPlants" id="Ma08_p26310.2"/>
    </source>
</evidence>
<evidence type="ECO:0000313" key="7">
    <source>
        <dbReference type="EMBL" id="CAG1832793.1"/>
    </source>
</evidence>
<dbReference type="Pfam" id="PF00439">
    <property type="entry name" value="Bromodomain"/>
    <property type="match status" value="1"/>
</dbReference>
<dbReference type="SMART" id="SM00717">
    <property type="entry name" value="SANT"/>
    <property type="match status" value="1"/>
</dbReference>
<feature type="compositionally biased region" description="Low complexity" evidence="4">
    <location>
        <begin position="663"/>
        <end position="672"/>
    </location>
</feature>
<feature type="region of interest" description="Disordered" evidence="4">
    <location>
        <begin position="125"/>
        <end position="265"/>
    </location>
</feature>
<feature type="compositionally biased region" description="Basic and acidic residues" evidence="4">
    <location>
        <begin position="125"/>
        <end position="149"/>
    </location>
</feature>
<feature type="compositionally biased region" description="Polar residues" evidence="4">
    <location>
        <begin position="157"/>
        <end position="183"/>
    </location>
</feature>
<dbReference type="SMART" id="SM00297">
    <property type="entry name" value="BROMO"/>
    <property type="match status" value="1"/>
</dbReference>
<feature type="compositionally biased region" description="Pro residues" evidence="4">
    <location>
        <begin position="404"/>
        <end position="419"/>
    </location>
</feature>
<dbReference type="GO" id="GO:0003677">
    <property type="term" value="F:DNA binding"/>
    <property type="evidence" value="ECO:0007669"/>
    <property type="project" value="UniProtKB-KW"/>
</dbReference>
<name>A0A804KAY6_MUSAM</name>
<dbReference type="PANTHER" id="PTHR37888">
    <property type="entry name" value="DNA-BINDING BROMODOMAIN-CONTAINING PROTEIN"/>
    <property type="match status" value="1"/>
</dbReference>
<dbReference type="PROSITE" id="PS50014">
    <property type="entry name" value="BROMODOMAIN_2"/>
    <property type="match status" value="1"/>
</dbReference>
<feature type="compositionally biased region" description="Basic and acidic residues" evidence="4">
    <location>
        <begin position="604"/>
        <end position="619"/>
    </location>
</feature>
<dbReference type="CDD" id="cd00167">
    <property type="entry name" value="SANT"/>
    <property type="match status" value="1"/>
</dbReference>
<feature type="compositionally biased region" description="Basic and acidic residues" evidence="4">
    <location>
        <begin position="243"/>
        <end position="256"/>
    </location>
</feature>
<reference evidence="7" key="1">
    <citation type="submission" date="2021-03" db="EMBL/GenBank/DDBJ databases">
        <authorList>
            <consortium name="Genoscope - CEA"/>
            <person name="William W."/>
        </authorList>
    </citation>
    <scope>NUCLEOTIDE SEQUENCE</scope>
    <source>
        <strain evidence="7">Doubled-haploid Pahang</strain>
    </source>
</reference>
<dbReference type="SUPFAM" id="SSF46689">
    <property type="entry name" value="Homeodomain-like"/>
    <property type="match status" value="1"/>
</dbReference>
<keyword evidence="1 3" id="KW-0103">Bromodomain</keyword>
<dbReference type="PANTHER" id="PTHR37888:SF11">
    <property type="entry name" value="DNA-BINDING BROMODOMAIN-CONTAINING PROTEIN"/>
    <property type="match status" value="1"/>
</dbReference>
<evidence type="ECO:0000256" key="3">
    <source>
        <dbReference type="PROSITE-ProRule" id="PRU00035"/>
    </source>
</evidence>
<feature type="compositionally biased region" description="Gly residues" evidence="4">
    <location>
        <begin position="624"/>
        <end position="634"/>
    </location>
</feature>
<dbReference type="PROSITE" id="PS51294">
    <property type="entry name" value="HTH_MYB"/>
    <property type="match status" value="1"/>
</dbReference>
<feature type="region of interest" description="Disordered" evidence="4">
    <location>
        <begin position="399"/>
        <end position="679"/>
    </location>
</feature>
<dbReference type="EMBL" id="HG996472">
    <property type="protein sequence ID" value="CAG1832793.1"/>
    <property type="molecule type" value="Genomic_DNA"/>
</dbReference>
<feature type="domain" description="HTH myb-type" evidence="6">
    <location>
        <begin position="17"/>
        <end position="67"/>
    </location>
</feature>
<feature type="compositionally biased region" description="Basic residues" evidence="4">
    <location>
        <begin position="494"/>
        <end position="505"/>
    </location>
</feature>
<evidence type="ECO:0000256" key="2">
    <source>
        <dbReference type="ARBA" id="ARBA00023125"/>
    </source>
</evidence>
<accession>A0A804KAY6</accession>
<dbReference type="OrthoDB" id="1742084at2759"/>
<dbReference type="CDD" id="cd04369">
    <property type="entry name" value="Bromodomain"/>
    <property type="match status" value="1"/>
</dbReference>
<dbReference type="SUPFAM" id="SSF47370">
    <property type="entry name" value="Bromodomain"/>
    <property type="match status" value="1"/>
</dbReference>
<dbReference type="InterPro" id="IPR001005">
    <property type="entry name" value="SANT/Myb"/>
</dbReference>
<keyword evidence="9" id="KW-1185">Reference proteome</keyword>
<dbReference type="InterPro" id="IPR009057">
    <property type="entry name" value="Homeodomain-like_sf"/>
</dbReference>
<keyword evidence="2" id="KW-0238">DNA-binding</keyword>
<evidence type="ECO:0000259" key="5">
    <source>
        <dbReference type="PROSITE" id="PS50014"/>
    </source>
</evidence>
<dbReference type="FunCoup" id="A0A804KAY6">
    <property type="interactions" value="1870"/>
</dbReference>
<dbReference type="InterPro" id="IPR017930">
    <property type="entry name" value="Myb_dom"/>
</dbReference>
<evidence type="ECO:0000256" key="1">
    <source>
        <dbReference type="ARBA" id="ARBA00023117"/>
    </source>
</evidence>
<feature type="compositionally biased region" description="Gly residues" evidence="4">
    <location>
        <begin position="591"/>
        <end position="602"/>
    </location>
</feature>
<dbReference type="Proteomes" id="UP000012960">
    <property type="component" value="Unplaced"/>
</dbReference>
<feature type="domain" description="Bromo" evidence="5">
    <location>
        <begin position="308"/>
        <end position="381"/>
    </location>
</feature>